<reference evidence="2" key="1">
    <citation type="journal article" date="2019" name="Int. J. Syst. Evol. Microbiol.">
        <title>The Global Catalogue of Microorganisms (GCM) 10K type strain sequencing project: providing services to taxonomists for standard genome sequencing and annotation.</title>
        <authorList>
            <consortium name="The Broad Institute Genomics Platform"/>
            <consortium name="The Broad Institute Genome Sequencing Center for Infectious Disease"/>
            <person name="Wu L."/>
            <person name="Ma J."/>
        </authorList>
    </citation>
    <scope>NUCLEOTIDE SEQUENCE [LARGE SCALE GENOMIC DNA]</scope>
    <source>
        <strain evidence="2">CCUG 56754</strain>
    </source>
</reference>
<sequence>MHIYNKAMWTDSFTVEAPVLRLKSGLKESSFKRARTELNEKG</sequence>
<organism evidence="1 2">
    <name type="scientific">Virgibacillus byunsanensis</name>
    <dbReference type="NCBI Taxonomy" id="570945"/>
    <lineage>
        <taxon>Bacteria</taxon>
        <taxon>Bacillati</taxon>
        <taxon>Bacillota</taxon>
        <taxon>Bacilli</taxon>
        <taxon>Bacillales</taxon>
        <taxon>Bacillaceae</taxon>
        <taxon>Virgibacillus</taxon>
    </lineage>
</organism>
<comment type="caution">
    <text evidence="1">The sequence shown here is derived from an EMBL/GenBank/DDBJ whole genome shotgun (WGS) entry which is preliminary data.</text>
</comment>
<protein>
    <submittedName>
        <fullName evidence="1">Uncharacterized protein</fullName>
    </submittedName>
</protein>
<gene>
    <name evidence="1" type="ORF">ACFQ3N_02335</name>
</gene>
<proteinExistence type="predicted"/>
<evidence type="ECO:0000313" key="2">
    <source>
        <dbReference type="Proteomes" id="UP001597040"/>
    </source>
</evidence>
<evidence type="ECO:0000313" key="1">
    <source>
        <dbReference type="EMBL" id="MFD1037262.1"/>
    </source>
</evidence>
<dbReference type="Proteomes" id="UP001597040">
    <property type="component" value="Unassembled WGS sequence"/>
</dbReference>
<dbReference type="EMBL" id="JBHTKJ010000007">
    <property type="protein sequence ID" value="MFD1037262.1"/>
    <property type="molecule type" value="Genomic_DNA"/>
</dbReference>
<accession>A0ABW3LFW6</accession>
<keyword evidence="2" id="KW-1185">Reference proteome</keyword>
<name>A0ABW3LFW6_9BACI</name>
<dbReference type="RefSeq" id="WP_390359168.1">
    <property type="nucleotide sequence ID" value="NZ_JBHTKJ010000007.1"/>
</dbReference>